<sequence>MINNFTKNLTTSKLINITDRCAELEAVAIEWQNRKRGTPGLYEMKGQQNSFVVGLKGEAVYARLVGLEEEISLDYKAYGDTGEDFKNSVDVKTSVGNKNSYLIENKEVKAGKCLKKQSKWAKYYVKVVLNESLTGGWVVGWTTKERLLNGEIIDFGNGPRYTVAHEDLNPFNTEINYIFNIHNQSMHLPEGELKDYLHNKYKADYIEWHREYQKKVKMGIV</sequence>
<organism evidence="1 2">
    <name type="scientific">Hymenobacter aerilatus</name>
    <dbReference type="NCBI Taxonomy" id="2932251"/>
    <lineage>
        <taxon>Bacteria</taxon>
        <taxon>Pseudomonadati</taxon>
        <taxon>Bacteroidota</taxon>
        <taxon>Cytophagia</taxon>
        <taxon>Cytophagales</taxon>
        <taxon>Hymenobacteraceae</taxon>
        <taxon>Hymenobacter</taxon>
    </lineage>
</organism>
<accession>A0A8T9T1E8</accession>
<evidence type="ECO:0008006" key="3">
    <source>
        <dbReference type="Google" id="ProtNLM"/>
    </source>
</evidence>
<gene>
    <name evidence="1" type="ORF">MUN82_10315</name>
</gene>
<proteinExistence type="predicted"/>
<evidence type="ECO:0000313" key="2">
    <source>
        <dbReference type="Proteomes" id="UP000829925"/>
    </source>
</evidence>
<dbReference type="RefSeq" id="WP_245097239.1">
    <property type="nucleotide sequence ID" value="NZ_CP095053.1"/>
</dbReference>
<keyword evidence="2" id="KW-1185">Reference proteome</keyword>
<dbReference type="EMBL" id="CP095053">
    <property type="protein sequence ID" value="UOR07471.1"/>
    <property type="molecule type" value="Genomic_DNA"/>
</dbReference>
<name>A0A8T9T1E8_9BACT</name>
<protein>
    <recommendedName>
        <fullName evidence="3">HNH endonuclease</fullName>
    </recommendedName>
</protein>
<reference evidence="1 2" key="1">
    <citation type="submission" date="2022-04" db="EMBL/GenBank/DDBJ databases">
        <title>Hymenobacter sp. isolated from the air.</title>
        <authorList>
            <person name="Won M."/>
            <person name="Lee C.-M."/>
            <person name="Woen H.-Y."/>
            <person name="Kwon S.-W."/>
        </authorList>
    </citation>
    <scope>NUCLEOTIDE SEQUENCE [LARGE SCALE GENOMIC DNA]</scope>
    <source>
        <strain evidence="2">5413 J-13</strain>
    </source>
</reference>
<dbReference type="Proteomes" id="UP000829925">
    <property type="component" value="Chromosome"/>
</dbReference>
<dbReference type="AlphaFoldDB" id="A0A8T9T1E8"/>
<evidence type="ECO:0000313" key="1">
    <source>
        <dbReference type="EMBL" id="UOR07471.1"/>
    </source>
</evidence>
<dbReference type="KEGG" id="haei:MUN82_10315"/>